<dbReference type="AlphaFoldDB" id="A0AAQ6II84"/>
<feature type="domain" description="SET" evidence="1">
    <location>
        <begin position="26"/>
        <end position="147"/>
    </location>
</feature>
<reference evidence="2" key="2">
    <citation type="submission" date="2025-08" db="UniProtKB">
        <authorList>
            <consortium name="Ensembl"/>
        </authorList>
    </citation>
    <scope>IDENTIFICATION</scope>
</reference>
<evidence type="ECO:0000313" key="3">
    <source>
        <dbReference type="Proteomes" id="UP000265040"/>
    </source>
</evidence>
<dbReference type="GO" id="GO:0005634">
    <property type="term" value="C:nucleus"/>
    <property type="evidence" value="ECO:0007669"/>
    <property type="project" value="TreeGrafter"/>
</dbReference>
<dbReference type="Gene3D" id="2.170.270.10">
    <property type="entry name" value="SET domain"/>
    <property type="match status" value="1"/>
</dbReference>
<keyword evidence="3" id="KW-1185">Reference proteome</keyword>
<organism evidence="2 3">
    <name type="scientific">Anabas testudineus</name>
    <name type="common">Climbing perch</name>
    <name type="synonym">Anthias testudineus</name>
    <dbReference type="NCBI Taxonomy" id="64144"/>
    <lineage>
        <taxon>Eukaryota</taxon>
        <taxon>Metazoa</taxon>
        <taxon>Chordata</taxon>
        <taxon>Craniata</taxon>
        <taxon>Vertebrata</taxon>
        <taxon>Euteleostomi</taxon>
        <taxon>Actinopterygii</taxon>
        <taxon>Neopterygii</taxon>
        <taxon>Teleostei</taxon>
        <taxon>Neoteleostei</taxon>
        <taxon>Acanthomorphata</taxon>
        <taxon>Anabantaria</taxon>
        <taxon>Anabantiformes</taxon>
        <taxon>Anabantoidei</taxon>
        <taxon>Anabantidae</taxon>
        <taxon>Anabas</taxon>
    </lineage>
</organism>
<dbReference type="InterPro" id="IPR001214">
    <property type="entry name" value="SET_dom"/>
</dbReference>
<evidence type="ECO:0000313" key="2">
    <source>
        <dbReference type="Ensembl" id="ENSATEP00000075029.1"/>
    </source>
</evidence>
<name>A0AAQ6II84_ANATE</name>
<dbReference type="GO" id="GO:0042799">
    <property type="term" value="F:histone H4K20 methyltransferase activity"/>
    <property type="evidence" value="ECO:0007669"/>
    <property type="project" value="TreeGrafter"/>
</dbReference>
<dbReference type="GO" id="GO:0043516">
    <property type="term" value="P:regulation of DNA damage response, signal transduction by p53 class mediator"/>
    <property type="evidence" value="ECO:0007669"/>
    <property type="project" value="TreeGrafter"/>
</dbReference>
<sequence>MAAMRRRNPPVKDAKEHAARCIDKIADLEVKYINSFKGRGVFAKTPFKKGDFVVEYRGELISSQESQRRRSIYHSKCSVFMFEFYWHEQTWCIDAALEDGSLGRLVNDNHTHPNCKMKKVIAEGKPHLCLFAVRDINVGEEITYDYGGTDWPWRKQVEAQAAVSTTKDLVTQSSSVSTIQVQFFSEFHFSFV</sequence>
<evidence type="ECO:0000259" key="1">
    <source>
        <dbReference type="PROSITE" id="PS50280"/>
    </source>
</evidence>
<protein>
    <recommendedName>
        <fullName evidence="1">SET domain-containing protein</fullName>
    </recommendedName>
</protein>
<dbReference type="InterPro" id="IPR051760">
    <property type="entry name" value="KMT5A"/>
</dbReference>
<reference evidence="2 3" key="1">
    <citation type="submission" date="2021-04" db="EMBL/GenBank/DDBJ databases">
        <authorList>
            <consortium name="Wellcome Sanger Institute Data Sharing"/>
        </authorList>
    </citation>
    <scope>NUCLEOTIDE SEQUENCE [LARGE SCALE GENOMIC DNA]</scope>
</reference>
<dbReference type="SMART" id="SM00317">
    <property type="entry name" value="SET"/>
    <property type="match status" value="1"/>
</dbReference>
<dbReference type="GO" id="GO:0006357">
    <property type="term" value="P:regulation of transcription by RNA polymerase II"/>
    <property type="evidence" value="ECO:0007669"/>
    <property type="project" value="TreeGrafter"/>
</dbReference>
<dbReference type="PROSITE" id="PS50280">
    <property type="entry name" value="SET"/>
    <property type="match status" value="1"/>
</dbReference>
<dbReference type="PANTHER" id="PTHR46167">
    <property type="entry name" value="N-LYSINE METHYLTRANSFERASE KMT5A"/>
    <property type="match status" value="1"/>
</dbReference>
<dbReference type="GO" id="GO:0005700">
    <property type="term" value="C:polytene chromosome"/>
    <property type="evidence" value="ECO:0007669"/>
    <property type="project" value="TreeGrafter"/>
</dbReference>
<dbReference type="Ensembl" id="ENSATET00000081099.1">
    <property type="protein sequence ID" value="ENSATEP00000075029.1"/>
    <property type="gene ID" value="ENSATEG00000033721.1"/>
</dbReference>
<accession>A0AAQ6II84</accession>
<dbReference type="SUPFAM" id="SSF82199">
    <property type="entry name" value="SET domain"/>
    <property type="match status" value="1"/>
</dbReference>
<dbReference type="Pfam" id="PF00856">
    <property type="entry name" value="SET"/>
    <property type="match status" value="1"/>
</dbReference>
<reference evidence="2" key="3">
    <citation type="submission" date="2025-09" db="UniProtKB">
        <authorList>
            <consortium name="Ensembl"/>
        </authorList>
    </citation>
    <scope>IDENTIFICATION</scope>
</reference>
<proteinExistence type="predicted"/>
<dbReference type="InterPro" id="IPR046341">
    <property type="entry name" value="SET_dom_sf"/>
</dbReference>
<dbReference type="GeneTree" id="ENSGT00940000163293"/>
<dbReference type="Proteomes" id="UP000265040">
    <property type="component" value="Chromosome 18"/>
</dbReference>
<dbReference type="PANTHER" id="PTHR46167:SF1">
    <property type="entry name" value="N-LYSINE METHYLTRANSFERASE KMT5A"/>
    <property type="match status" value="1"/>
</dbReference>